<reference evidence="5 6" key="1">
    <citation type="submission" date="2019-02" db="EMBL/GenBank/DDBJ databases">
        <title>Deep-cultivation of Planctomycetes and their phenomic and genomic characterization uncovers novel biology.</title>
        <authorList>
            <person name="Wiegand S."/>
            <person name="Jogler M."/>
            <person name="Boedeker C."/>
            <person name="Pinto D."/>
            <person name="Vollmers J."/>
            <person name="Rivas-Marin E."/>
            <person name="Kohn T."/>
            <person name="Peeters S.H."/>
            <person name="Heuer A."/>
            <person name="Rast P."/>
            <person name="Oberbeckmann S."/>
            <person name="Bunk B."/>
            <person name="Jeske O."/>
            <person name="Meyerdierks A."/>
            <person name="Storesund J.E."/>
            <person name="Kallscheuer N."/>
            <person name="Luecker S."/>
            <person name="Lage O.M."/>
            <person name="Pohl T."/>
            <person name="Merkel B.J."/>
            <person name="Hornburger P."/>
            <person name="Mueller R.-W."/>
            <person name="Bruemmer F."/>
            <person name="Labrenz M."/>
            <person name="Spormann A.M."/>
            <person name="Op den Camp H."/>
            <person name="Overmann J."/>
            <person name="Amann R."/>
            <person name="Jetten M.S.M."/>
            <person name="Mascher T."/>
            <person name="Medema M.H."/>
            <person name="Devos D.P."/>
            <person name="Kaster A.-K."/>
            <person name="Ovreas L."/>
            <person name="Rohde M."/>
            <person name="Galperin M.Y."/>
            <person name="Jogler C."/>
        </authorList>
    </citation>
    <scope>NUCLEOTIDE SEQUENCE [LARGE SCALE GENOMIC DNA]</scope>
    <source>
        <strain evidence="5 6">Pan181</strain>
    </source>
</reference>
<comment type="catalytic activity">
    <reaction evidence="1">
        <text>(4aS,6R)-4a-hydroxy-L-erythro-5,6,7,8-tetrahydrobiopterin = (6R)-L-erythro-6,7-dihydrobiopterin + H2O</text>
        <dbReference type="Rhea" id="RHEA:11920"/>
        <dbReference type="ChEBI" id="CHEBI:15377"/>
        <dbReference type="ChEBI" id="CHEBI:15642"/>
        <dbReference type="ChEBI" id="CHEBI:43120"/>
        <dbReference type="EC" id="4.2.1.96"/>
    </reaction>
</comment>
<name>A0A518ATT1_9BACT</name>
<dbReference type="InterPro" id="IPR036428">
    <property type="entry name" value="PCD_sf"/>
</dbReference>
<keyword evidence="4 5" id="KW-0456">Lyase</keyword>
<dbReference type="AlphaFoldDB" id="A0A518ATT1"/>
<evidence type="ECO:0000256" key="3">
    <source>
        <dbReference type="ARBA" id="ARBA00013252"/>
    </source>
</evidence>
<proteinExistence type="inferred from homology"/>
<evidence type="ECO:0000256" key="4">
    <source>
        <dbReference type="ARBA" id="ARBA00023239"/>
    </source>
</evidence>
<organism evidence="5 6">
    <name type="scientific">Aeoliella mucimassa</name>
    <dbReference type="NCBI Taxonomy" id="2527972"/>
    <lineage>
        <taxon>Bacteria</taxon>
        <taxon>Pseudomonadati</taxon>
        <taxon>Planctomycetota</taxon>
        <taxon>Planctomycetia</taxon>
        <taxon>Pirellulales</taxon>
        <taxon>Lacipirellulaceae</taxon>
        <taxon>Aeoliella</taxon>
    </lineage>
</organism>
<dbReference type="Proteomes" id="UP000315750">
    <property type="component" value="Chromosome"/>
</dbReference>
<dbReference type="KEGG" id="amuc:Pan181_43310"/>
<comment type="similarity">
    <text evidence="2">Belongs to the pterin-4-alpha-carbinolamine dehydratase family.</text>
</comment>
<accession>A0A518ATT1</accession>
<dbReference type="PANTHER" id="PTHR12599">
    <property type="entry name" value="PTERIN-4-ALPHA-CARBINOLAMINE DEHYDRATASE"/>
    <property type="match status" value="1"/>
</dbReference>
<dbReference type="CDD" id="cd00913">
    <property type="entry name" value="PCD_DCoH_subfamily_a"/>
    <property type="match status" value="1"/>
</dbReference>
<evidence type="ECO:0000313" key="6">
    <source>
        <dbReference type="Proteomes" id="UP000315750"/>
    </source>
</evidence>
<sequence length="156" mass="17709">MPEEGLLPSRNGPFPFLYMDGIVNRWFSYSRTVDYLMKLQSADELTLKKCLPCEGGVDPCTLGEAEAQLGELSGWYLTHDGQRIRKDWCVKSFMAGMQFFNRCAELAEEDGHHPDLHLEGYRNLSVELWTHAIGGLSENDFILAAKIDQIPIKLDK</sequence>
<dbReference type="InterPro" id="IPR001533">
    <property type="entry name" value="Pterin_deHydtase"/>
</dbReference>
<dbReference type="Pfam" id="PF01329">
    <property type="entry name" value="Pterin_4a"/>
    <property type="match status" value="1"/>
</dbReference>
<keyword evidence="6" id="KW-1185">Reference proteome</keyword>
<gene>
    <name evidence="5" type="ORF">Pan181_43310</name>
</gene>
<dbReference type="GO" id="GO:0006729">
    <property type="term" value="P:tetrahydrobiopterin biosynthetic process"/>
    <property type="evidence" value="ECO:0007669"/>
    <property type="project" value="InterPro"/>
</dbReference>
<evidence type="ECO:0000256" key="1">
    <source>
        <dbReference type="ARBA" id="ARBA00001554"/>
    </source>
</evidence>
<dbReference type="EC" id="4.2.1.96" evidence="3"/>
<dbReference type="GO" id="GO:0008124">
    <property type="term" value="F:4-alpha-hydroxytetrahydrobiopterin dehydratase activity"/>
    <property type="evidence" value="ECO:0007669"/>
    <property type="project" value="UniProtKB-EC"/>
</dbReference>
<evidence type="ECO:0000256" key="2">
    <source>
        <dbReference type="ARBA" id="ARBA00006472"/>
    </source>
</evidence>
<dbReference type="PANTHER" id="PTHR12599:SF0">
    <property type="entry name" value="PTERIN-4-ALPHA-CARBINOLAMINE DEHYDRATASE"/>
    <property type="match status" value="1"/>
</dbReference>
<dbReference type="EMBL" id="CP036278">
    <property type="protein sequence ID" value="QDU58105.1"/>
    <property type="molecule type" value="Genomic_DNA"/>
</dbReference>
<dbReference type="Gene3D" id="3.30.1360.20">
    <property type="entry name" value="Transcriptional coactivator/pterin dehydratase"/>
    <property type="match status" value="1"/>
</dbReference>
<dbReference type="SUPFAM" id="SSF55248">
    <property type="entry name" value="PCD-like"/>
    <property type="match status" value="1"/>
</dbReference>
<protein>
    <recommendedName>
        <fullName evidence="3">4a-hydroxytetrahydrobiopterin dehydratase</fullName>
        <ecNumber evidence="3">4.2.1.96</ecNumber>
    </recommendedName>
</protein>
<evidence type="ECO:0000313" key="5">
    <source>
        <dbReference type="EMBL" id="QDU58105.1"/>
    </source>
</evidence>